<dbReference type="EMBL" id="CADCUR010000153">
    <property type="protein sequence ID" value="CAA9403609.1"/>
    <property type="molecule type" value="Genomic_DNA"/>
</dbReference>
<dbReference type="AlphaFoldDB" id="A0A6J4P8V0"/>
<name>A0A6J4P8V0_9BACT</name>
<feature type="signal peptide" evidence="1">
    <location>
        <begin position="1"/>
        <end position="27"/>
    </location>
</feature>
<accession>A0A6J4P8V0</accession>
<feature type="chain" id="PRO_5026754912" evidence="1">
    <location>
        <begin position="28"/>
        <end position="415"/>
    </location>
</feature>
<evidence type="ECO:0000256" key="1">
    <source>
        <dbReference type="SAM" id="SignalP"/>
    </source>
</evidence>
<gene>
    <name evidence="2" type="ORF">AVDCRST_MAG74-1735</name>
</gene>
<proteinExistence type="predicted"/>
<organism evidence="2">
    <name type="scientific">uncultured Pyrinomonadaceae bacterium</name>
    <dbReference type="NCBI Taxonomy" id="2283094"/>
    <lineage>
        <taxon>Bacteria</taxon>
        <taxon>Pseudomonadati</taxon>
        <taxon>Acidobacteriota</taxon>
        <taxon>Blastocatellia</taxon>
        <taxon>Blastocatellales</taxon>
        <taxon>Pyrinomonadaceae</taxon>
        <taxon>environmental samples</taxon>
    </lineage>
</organism>
<dbReference type="PROSITE" id="PS51257">
    <property type="entry name" value="PROKAR_LIPOPROTEIN"/>
    <property type="match status" value="1"/>
</dbReference>
<sequence>MKLYVFSRHQSKMAFLFFASLFLSCFAAPATGQGDEILPASKHVLPSTIQVNLTKHFTRLPLRRGVYREAGVTRSVWFILTDVSDQQLAAQIGLNFAPKLANAPNGCPGCVQVLNVPANITTASEVEFRGIPDFTPRRVLVPGPRGFPFLTGQAGARAGLFYTPYVQPVGTRIVYNATIVAVGDGPFDVTTHANTHDRVLAIDTNAMTVDLLMIRAFAAGKEVIYLGLESSSEEAAILERATFTPILGTLPFPNGEFRPDSARAALFSFVNGITGTSSPPAQGLNHLILDGRNAEDASLSNTALLAALRNGGDARNVIDVFPTMVEPFRSEYSPAWDLHLSQWNAEYVRTRRNVAQTDSNVIRTLATQFIVRNPGGTFLLASGIEVNCPVVAFVNDPPITPIVPAPFQLPLPFSR</sequence>
<reference evidence="2" key="1">
    <citation type="submission" date="2020-02" db="EMBL/GenBank/DDBJ databases">
        <authorList>
            <person name="Meier V. D."/>
        </authorList>
    </citation>
    <scope>NUCLEOTIDE SEQUENCE</scope>
    <source>
        <strain evidence="2">AVDCRST_MAG74</strain>
    </source>
</reference>
<protein>
    <submittedName>
        <fullName evidence="2">Uncharacterized protein</fullName>
    </submittedName>
</protein>
<keyword evidence="1" id="KW-0732">Signal</keyword>
<evidence type="ECO:0000313" key="2">
    <source>
        <dbReference type="EMBL" id="CAA9403609.1"/>
    </source>
</evidence>